<feature type="domain" description="GST C-terminal" evidence="2">
    <location>
        <begin position="86"/>
        <end position="241"/>
    </location>
</feature>
<reference evidence="4" key="1">
    <citation type="submission" date="2017-08" db="EMBL/GenBank/DDBJ databases">
        <title>A dynamic microbial community with high functional redundancy inhabits the cold, oxic subseafloor aquifer.</title>
        <authorList>
            <person name="Tully B.J."/>
            <person name="Wheat C.G."/>
            <person name="Glazer B.T."/>
            <person name="Huber J.A."/>
        </authorList>
    </citation>
    <scope>NUCLEOTIDE SEQUENCE [LARGE SCALE GENOMIC DNA]</scope>
</reference>
<dbReference type="Pfam" id="PF13409">
    <property type="entry name" value="GST_N_2"/>
    <property type="match status" value="1"/>
</dbReference>
<evidence type="ECO:0008006" key="5">
    <source>
        <dbReference type="Google" id="ProtNLM"/>
    </source>
</evidence>
<dbReference type="PANTHER" id="PTHR43968:SF6">
    <property type="entry name" value="GLUTATHIONE S-TRANSFERASE OMEGA"/>
    <property type="match status" value="1"/>
</dbReference>
<dbReference type="PANTHER" id="PTHR43968">
    <property type="match status" value="1"/>
</dbReference>
<dbReference type="CDD" id="cd00570">
    <property type="entry name" value="GST_N_family"/>
    <property type="match status" value="1"/>
</dbReference>
<organism evidence="3 4">
    <name type="scientific">SAR86 cluster bacterium</name>
    <dbReference type="NCBI Taxonomy" id="2030880"/>
    <lineage>
        <taxon>Bacteria</taxon>
        <taxon>Pseudomonadati</taxon>
        <taxon>Pseudomonadota</taxon>
        <taxon>Gammaproteobacteria</taxon>
        <taxon>SAR86 cluster</taxon>
    </lineage>
</organism>
<dbReference type="SUPFAM" id="SSF47616">
    <property type="entry name" value="GST C-terminal domain-like"/>
    <property type="match status" value="1"/>
</dbReference>
<dbReference type="InterPro" id="IPR004045">
    <property type="entry name" value="Glutathione_S-Trfase_N"/>
</dbReference>
<name>A0A2A5C7E6_9GAMM</name>
<accession>A0A2A5C7E6</accession>
<dbReference type="Gene3D" id="3.40.30.10">
    <property type="entry name" value="Glutaredoxin"/>
    <property type="match status" value="1"/>
</dbReference>
<dbReference type="InterPro" id="IPR010987">
    <property type="entry name" value="Glutathione-S-Trfase_C-like"/>
</dbReference>
<dbReference type="CDD" id="cd00299">
    <property type="entry name" value="GST_C_family"/>
    <property type="match status" value="1"/>
</dbReference>
<dbReference type="InterPro" id="IPR040079">
    <property type="entry name" value="Glutathione_S-Trfase"/>
</dbReference>
<dbReference type="InterPro" id="IPR036282">
    <property type="entry name" value="Glutathione-S-Trfase_C_sf"/>
</dbReference>
<evidence type="ECO:0000313" key="3">
    <source>
        <dbReference type="EMBL" id="PCJ39804.1"/>
    </source>
</evidence>
<dbReference type="AlphaFoldDB" id="A0A2A5C7E6"/>
<dbReference type="PROSITE" id="PS50405">
    <property type="entry name" value="GST_CTER"/>
    <property type="match status" value="1"/>
</dbReference>
<dbReference type="InterPro" id="IPR004046">
    <property type="entry name" value="GST_C"/>
</dbReference>
<comment type="caution">
    <text evidence="3">The sequence shown here is derived from an EMBL/GenBank/DDBJ whole genome shotgun (WGS) entry which is preliminary data.</text>
</comment>
<dbReference type="SFLD" id="SFLDG00358">
    <property type="entry name" value="Main_(cytGST)"/>
    <property type="match status" value="1"/>
</dbReference>
<dbReference type="Gene3D" id="1.20.1050.10">
    <property type="match status" value="1"/>
</dbReference>
<dbReference type="SUPFAM" id="SSF52833">
    <property type="entry name" value="Thioredoxin-like"/>
    <property type="match status" value="1"/>
</dbReference>
<protein>
    <recommendedName>
        <fullName evidence="5">Glutathione S-transferase family protein</fullName>
    </recommendedName>
</protein>
<dbReference type="Proteomes" id="UP000228987">
    <property type="component" value="Unassembled WGS sequence"/>
</dbReference>
<feature type="domain" description="GST N-terminal" evidence="1">
    <location>
        <begin position="1"/>
        <end position="81"/>
    </location>
</feature>
<dbReference type="PROSITE" id="PS50404">
    <property type="entry name" value="GST_NTER"/>
    <property type="match status" value="1"/>
</dbReference>
<dbReference type="InterPro" id="IPR036249">
    <property type="entry name" value="Thioredoxin-like_sf"/>
</dbReference>
<evidence type="ECO:0000259" key="1">
    <source>
        <dbReference type="PROSITE" id="PS50404"/>
    </source>
</evidence>
<proteinExistence type="predicted"/>
<sequence length="267" mass="30936">MLTLYHQETSVCSSKVRFVLAEKKLDYKSRILDLGKGEQHDPEYLRMHPKGLVPTLVHDDKTIIESNVICEYLEDVFEENSLKPQDPFGKARMRMWTRQLDEDVHTMTSIISTAIAFRHLHLQAPPEVVEANFLKIKDRTRRNRSRDIIMNGLEADAVIDSTLRFAKLLSDMQATLGNSTWLAGETFSLADIALAPYITRLDHLQLQFMWEDYPSVNDWYKRIVKREAYVTSHSTWFETDFIVKLMKEKGQESAPFIKSILENKGAN</sequence>
<gene>
    <name evidence="3" type="ORF">COA71_13025</name>
</gene>
<evidence type="ECO:0000313" key="4">
    <source>
        <dbReference type="Proteomes" id="UP000228987"/>
    </source>
</evidence>
<dbReference type="GO" id="GO:0005737">
    <property type="term" value="C:cytoplasm"/>
    <property type="evidence" value="ECO:0007669"/>
    <property type="project" value="TreeGrafter"/>
</dbReference>
<evidence type="ECO:0000259" key="2">
    <source>
        <dbReference type="PROSITE" id="PS50405"/>
    </source>
</evidence>
<dbReference type="SFLD" id="SFLDS00019">
    <property type="entry name" value="Glutathione_Transferase_(cytos"/>
    <property type="match status" value="1"/>
</dbReference>
<dbReference type="InterPro" id="IPR050983">
    <property type="entry name" value="GST_Omega/HSP26"/>
</dbReference>
<dbReference type="EMBL" id="NVWI01000012">
    <property type="protein sequence ID" value="PCJ39804.1"/>
    <property type="molecule type" value="Genomic_DNA"/>
</dbReference>
<dbReference type="Pfam" id="PF00043">
    <property type="entry name" value="GST_C"/>
    <property type="match status" value="1"/>
</dbReference>